<dbReference type="GeneID" id="68118006"/>
<dbReference type="InterPro" id="IPR005135">
    <property type="entry name" value="Endo/exonuclease/phosphatase"/>
</dbReference>
<name>A0A6A5C7G0_NAEFO</name>
<dbReference type="Proteomes" id="UP000444721">
    <property type="component" value="Unassembled WGS sequence"/>
</dbReference>
<dbReference type="PANTHER" id="PTHR16320:SF23">
    <property type="entry name" value="SPHINGOMYELINASE C 1"/>
    <property type="match status" value="1"/>
</dbReference>
<dbReference type="RefSeq" id="XP_044567525.1">
    <property type="nucleotide sequence ID" value="XM_044701127.1"/>
</dbReference>
<gene>
    <name evidence="4" type="ORF">FDP41_010791</name>
</gene>
<dbReference type="PANTHER" id="PTHR16320">
    <property type="entry name" value="SPHINGOMYELINASE FAMILY MEMBER"/>
    <property type="match status" value="1"/>
</dbReference>
<organism evidence="4 5">
    <name type="scientific">Naegleria fowleri</name>
    <name type="common">Brain eating amoeba</name>
    <dbReference type="NCBI Taxonomy" id="5763"/>
    <lineage>
        <taxon>Eukaryota</taxon>
        <taxon>Discoba</taxon>
        <taxon>Heterolobosea</taxon>
        <taxon>Tetramitia</taxon>
        <taxon>Eutetramitia</taxon>
        <taxon>Vahlkampfiidae</taxon>
        <taxon>Naegleria</taxon>
    </lineage>
</organism>
<evidence type="ECO:0000313" key="4">
    <source>
        <dbReference type="EMBL" id="KAF0982812.1"/>
    </source>
</evidence>
<comment type="caution">
    <text evidence="4">The sequence shown here is derived from an EMBL/GenBank/DDBJ whole genome shotgun (WGS) entry which is preliminary data.</text>
</comment>
<dbReference type="EMBL" id="VFQX01000007">
    <property type="protein sequence ID" value="KAF0982812.1"/>
    <property type="molecule type" value="Genomic_DNA"/>
</dbReference>
<feature type="region of interest" description="Disordered" evidence="2">
    <location>
        <begin position="154"/>
        <end position="199"/>
    </location>
</feature>
<dbReference type="InterPro" id="IPR038772">
    <property type="entry name" value="Sph/SMPD2-like"/>
</dbReference>
<dbReference type="Gene3D" id="3.60.10.10">
    <property type="entry name" value="Endonuclease/exonuclease/phosphatase"/>
    <property type="match status" value="2"/>
</dbReference>
<evidence type="ECO:0000313" key="5">
    <source>
        <dbReference type="Proteomes" id="UP000444721"/>
    </source>
</evidence>
<protein>
    <recommendedName>
        <fullName evidence="3">Endonuclease/exonuclease/phosphatase domain-containing protein</fullName>
    </recommendedName>
</protein>
<accession>A0A6A5C7G0</accession>
<dbReference type="Pfam" id="PF03372">
    <property type="entry name" value="Exo_endo_phos"/>
    <property type="match status" value="1"/>
</dbReference>
<comment type="similarity">
    <text evidence="1">Belongs to the neutral sphingomyelinase family.</text>
</comment>
<dbReference type="SUPFAM" id="SSF56219">
    <property type="entry name" value="DNase I-like"/>
    <property type="match status" value="1"/>
</dbReference>
<feature type="domain" description="Endonuclease/exonuclease/phosphatase" evidence="3">
    <location>
        <begin position="255"/>
        <end position="351"/>
    </location>
</feature>
<dbReference type="OrthoDB" id="40902at2759"/>
<dbReference type="InterPro" id="IPR036691">
    <property type="entry name" value="Endo/exonu/phosph_ase_sf"/>
</dbReference>
<sequence>MLNSSTITTATKKQFQLLTYNTWLIHSLLPGENPPYKSERVKGFLQQLQDSQHPIYDFIFFQELHRFGNVWPFLHFDHSPYEEMKSGIEKIYDYQVVESKAPFPCCLDSGLMIVSKYRVVTCRNYVFKNTTWRSYVTAKGVLYALVDVSSSTTTTTTLSSTTTNSRTNAISQKNNSNTLNHNNHETRENVNHDSKSNGVRKSINRDNKTIHNQNLLHLFNSHMEAFDEKKRRLQIQEMVQFIKECVKPYCEKTSENSPPKIIIAGDFNIDSIRDEMYGEMMHLLNKEIGPVKDVFGVHNNNDTSKHPSTFGGNLCLDHVLVSDNFKEMSYEIVNWTHTMEQQQRIIPLSDHSGVKVTLQ</sequence>
<dbReference type="VEuPathDB" id="AmoebaDB:NfTy_014760"/>
<feature type="compositionally biased region" description="Low complexity" evidence="2">
    <location>
        <begin position="154"/>
        <end position="167"/>
    </location>
</feature>
<dbReference type="AlphaFoldDB" id="A0A6A5C7G0"/>
<keyword evidence="5" id="KW-1185">Reference proteome</keyword>
<dbReference type="VEuPathDB" id="AmoebaDB:FDP41_010791"/>
<reference evidence="4 5" key="1">
    <citation type="journal article" date="2019" name="Sci. Rep.">
        <title>Nanopore sequencing improves the draft genome of the human pathogenic amoeba Naegleria fowleri.</title>
        <authorList>
            <person name="Liechti N."/>
            <person name="Schurch N."/>
            <person name="Bruggmann R."/>
            <person name="Wittwer M."/>
        </authorList>
    </citation>
    <scope>NUCLEOTIDE SEQUENCE [LARGE SCALE GENOMIC DNA]</scope>
    <source>
        <strain evidence="4 5">ATCC 30894</strain>
    </source>
</reference>
<evidence type="ECO:0000259" key="3">
    <source>
        <dbReference type="Pfam" id="PF03372"/>
    </source>
</evidence>
<dbReference type="VEuPathDB" id="AmoebaDB:NF0024350"/>
<evidence type="ECO:0000256" key="1">
    <source>
        <dbReference type="ARBA" id="ARBA00006335"/>
    </source>
</evidence>
<proteinExistence type="inferred from homology"/>
<dbReference type="GO" id="GO:0004767">
    <property type="term" value="F:sphingomyelin phosphodiesterase activity"/>
    <property type="evidence" value="ECO:0007669"/>
    <property type="project" value="InterPro"/>
</dbReference>
<evidence type="ECO:0000256" key="2">
    <source>
        <dbReference type="SAM" id="MobiDB-lite"/>
    </source>
</evidence>
<feature type="compositionally biased region" description="Basic and acidic residues" evidence="2">
    <location>
        <begin position="182"/>
        <end position="195"/>
    </location>
</feature>